<dbReference type="InterPro" id="IPR005467">
    <property type="entry name" value="His_kinase_dom"/>
</dbReference>
<dbReference type="InterPro" id="IPR003594">
    <property type="entry name" value="HATPase_dom"/>
</dbReference>
<dbReference type="EMBL" id="CAMPGE010015150">
    <property type="protein sequence ID" value="CAI2373789.1"/>
    <property type="molecule type" value="Genomic_DNA"/>
</dbReference>
<keyword evidence="4" id="KW-0808">Transferase</keyword>
<feature type="transmembrane region" description="Helical" evidence="7">
    <location>
        <begin position="72"/>
        <end position="90"/>
    </location>
</feature>
<dbReference type="PRINTS" id="PR00344">
    <property type="entry name" value="BCTRLSENSOR"/>
</dbReference>
<dbReference type="Gene3D" id="1.10.287.130">
    <property type="match status" value="1"/>
</dbReference>
<dbReference type="EC" id="2.7.13.3" evidence="2"/>
<evidence type="ECO:0000256" key="5">
    <source>
        <dbReference type="ARBA" id="ARBA00022777"/>
    </source>
</evidence>
<dbReference type="InterPro" id="IPR036097">
    <property type="entry name" value="HisK_dim/P_sf"/>
</dbReference>
<keyword evidence="7" id="KW-0812">Transmembrane</keyword>
<feature type="domain" description="Histidine kinase" evidence="8">
    <location>
        <begin position="378"/>
        <end position="623"/>
    </location>
</feature>
<evidence type="ECO:0000256" key="7">
    <source>
        <dbReference type="SAM" id="Phobius"/>
    </source>
</evidence>
<evidence type="ECO:0000256" key="6">
    <source>
        <dbReference type="SAM" id="Coils"/>
    </source>
</evidence>
<keyword evidence="5" id="KW-0418">Kinase</keyword>
<evidence type="ECO:0000256" key="2">
    <source>
        <dbReference type="ARBA" id="ARBA00012438"/>
    </source>
</evidence>
<dbReference type="SMART" id="SM00388">
    <property type="entry name" value="HisKA"/>
    <property type="match status" value="1"/>
</dbReference>
<feature type="transmembrane region" description="Helical" evidence="7">
    <location>
        <begin position="96"/>
        <end position="116"/>
    </location>
</feature>
<feature type="transmembrane region" description="Helical" evidence="7">
    <location>
        <begin position="147"/>
        <end position="164"/>
    </location>
</feature>
<evidence type="ECO:0000256" key="4">
    <source>
        <dbReference type="ARBA" id="ARBA00022679"/>
    </source>
</evidence>
<organism evidence="9 10">
    <name type="scientific">Euplotes crassus</name>
    <dbReference type="NCBI Taxonomy" id="5936"/>
    <lineage>
        <taxon>Eukaryota</taxon>
        <taxon>Sar</taxon>
        <taxon>Alveolata</taxon>
        <taxon>Ciliophora</taxon>
        <taxon>Intramacronucleata</taxon>
        <taxon>Spirotrichea</taxon>
        <taxon>Hypotrichia</taxon>
        <taxon>Euplotida</taxon>
        <taxon>Euplotidae</taxon>
        <taxon>Moneuplotes</taxon>
    </lineage>
</organism>
<dbReference type="Gene3D" id="3.30.565.10">
    <property type="entry name" value="Histidine kinase-like ATPase, C-terminal domain"/>
    <property type="match status" value="1"/>
</dbReference>
<dbReference type="GO" id="GO:0009927">
    <property type="term" value="F:histidine phosphotransfer kinase activity"/>
    <property type="evidence" value="ECO:0007669"/>
    <property type="project" value="TreeGrafter"/>
</dbReference>
<dbReference type="PROSITE" id="PS50109">
    <property type="entry name" value="HIS_KIN"/>
    <property type="match status" value="1"/>
</dbReference>
<protein>
    <recommendedName>
        <fullName evidence="2">histidine kinase</fullName>
        <ecNumber evidence="2">2.7.13.3</ecNumber>
    </recommendedName>
</protein>
<gene>
    <name evidence="9" type="ORF">ECRASSUSDP1_LOCUS15137</name>
</gene>
<dbReference type="CDD" id="cd00082">
    <property type="entry name" value="HisKA"/>
    <property type="match status" value="1"/>
</dbReference>
<evidence type="ECO:0000259" key="8">
    <source>
        <dbReference type="PROSITE" id="PS50109"/>
    </source>
</evidence>
<dbReference type="GO" id="GO:0005886">
    <property type="term" value="C:plasma membrane"/>
    <property type="evidence" value="ECO:0007669"/>
    <property type="project" value="TreeGrafter"/>
</dbReference>
<feature type="coiled-coil region" evidence="6">
    <location>
        <begin position="240"/>
        <end position="267"/>
    </location>
</feature>
<evidence type="ECO:0000256" key="3">
    <source>
        <dbReference type="ARBA" id="ARBA00022553"/>
    </source>
</evidence>
<dbReference type="SMART" id="SM00387">
    <property type="entry name" value="HATPase_c"/>
    <property type="match status" value="1"/>
</dbReference>
<accession>A0AAD2CX88</accession>
<sequence length="680" mass="78109">MKLPKMLFQFWEADKRFKKLEAQLPQKEIDQLNRSAVEYLKKSAIMLMFLSILLTIFKSLKPSRTQQDHEHLVATFVYFIFSSTSIYFISKHPSYVQVYLGFINCTAFIMVHVSYVSDYVGHQNCYLSCSYCSFYFMTALSPSKRRLNSIVFALTTVLNLYLTWRKIGELDNDILLAAIISVSYYNFGAHIEQSRLADMYLIILKNNKLVKEKAKMMQEFPHPVLILPQRISDKSKCYPNNQFEASIKTLNRKIQRLEQVKVTLKTDKTMNNQSEHCDLLQFLTENPHCYKTNGQNFRKHAIIDCDKSADNIPVKRSNMLDEIFDEENRFRRNFEIKSLKMEWKGKPSIMHVFIDTTDIINLEKAKNRIKMQRVMFASASHEFRTPLNAIINSYKIIKTSFDEHIKALHGKVPRDVLESNEVCAHIDNILRFIKTGSISSVLMMALVEDILSLSRIDNGTFTTNYSYFNVYALLLEICTLFETQCQSRGVALLIECDDQVQFCEVNTDRNRVRQVLLNLVSNSVKLTFKGSITLKAKMVKDFGGQSFVEFRVHDTGPGIKQEDQACLFKLFGVLEDNEGLNPDGCGLGLTVSKKYVEGLGGDIKVESVYGEGTEMIFTVLSRDIRALSAGAKKGIFDLLKSAKDLIGNCDLSEYLINQEHMPEKSEINECKLFKNNESKF</sequence>
<dbReference type="PANTHER" id="PTHR43047:SF72">
    <property type="entry name" value="OSMOSENSING HISTIDINE PROTEIN KINASE SLN1"/>
    <property type="match status" value="1"/>
</dbReference>
<dbReference type="AlphaFoldDB" id="A0AAD2CX88"/>
<proteinExistence type="predicted"/>
<keyword evidence="3" id="KW-0597">Phosphoprotein</keyword>
<evidence type="ECO:0000256" key="1">
    <source>
        <dbReference type="ARBA" id="ARBA00000085"/>
    </source>
</evidence>
<dbReference type="SUPFAM" id="SSF55874">
    <property type="entry name" value="ATPase domain of HSP90 chaperone/DNA topoisomerase II/histidine kinase"/>
    <property type="match status" value="1"/>
</dbReference>
<dbReference type="Pfam" id="PF02518">
    <property type="entry name" value="HATPase_c"/>
    <property type="match status" value="1"/>
</dbReference>
<dbReference type="InterPro" id="IPR004358">
    <property type="entry name" value="Sig_transdc_His_kin-like_C"/>
</dbReference>
<evidence type="ECO:0000313" key="10">
    <source>
        <dbReference type="Proteomes" id="UP001295684"/>
    </source>
</evidence>
<keyword evidence="10" id="KW-1185">Reference proteome</keyword>
<keyword evidence="7" id="KW-1133">Transmembrane helix</keyword>
<dbReference type="Pfam" id="PF00512">
    <property type="entry name" value="HisKA"/>
    <property type="match status" value="1"/>
</dbReference>
<keyword evidence="7" id="KW-0472">Membrane</keyword>
<feature type="transmembrane region" description="Helical" evidence="7">
    <location>
        <begin position="43"/>
        <end position="60"/>
    </location>
</feature>
<evidence type="ECO:0000313" key="9">
    <source>
        <dbReference type="EMBL" id="CAI2373789.1"/>
    </source>
</evidence>
<dbReference type="Proteomes" id="UP001295684">
    <property type="component" value="Unassembled WGS sequence"/>
</dbReference>
<dbReference type="PANTHER" id="PTHR43047">
    <property type="entry name" value="TWO-COMPONENT HISTIDINE PROTEIN KINASE"/>
    <property type="match status" value="1"/>
</dbReference>
<name>A0AAD2CX88_EUPCR</name>
<keyword evidence="6" id="KW-0175">Coiled coil</keyword>
<dbReference type="SUPFAM" id="SSF47384">
    <property type="entry name" value="Homodimeric domain of signal transducing histidine kinase"/>
    <property type="match status" value="1"/>
</dbReference>
<comment type="catalytic activity">
    <reaction evidence="1">
        <text>ATP + protein L-histidine = ADP + protein N-phospho-L-histidine.</text>
        <dbReference type="EC" id="2.7.13.3"/>
    </reaction>
</comment>
<reference evidence="9" key="1">
    <citation type="submission" date="2023-07" db="EMBL/GenBank/DDBJ databases">
        <authorList>
            <consortium name="AG Swart"/>
            <person name="Singh M."/>
            <person name="Singh A."/>
            <person name="Seah K."/>
            <person name="Emmerich C."/>
        </authorList>
    </citation>
    <scope>NUCLEOTIDE SEQUENCE</scope>
    <source>
        <strain evidence="9">DP1</strain>
    </source>
</reference>
<dbReference type="InterPro" id="IPR003661">
    <property type="entry name" value="HisK_dim/P_dom"/>
</dbReference>
<dbReference type="InterPro" id="IPR036890">
    <property type="entry name" value="HATPase_C_sf"/>
</dbReference>
<dbReference type="GO" id="GO:0000155">
    <property type="term" value="F:phosphorelay sensor kinase activity"/>
    <property type="evidence" value="ECO:0007669"/>
    <property type="project" value="InterPro"/>
</dbReference>
<comment type="caution">
    <text evidence="9">The sequence shown here is derived from an EMBL/GenBank/DDBJ whole genome shotgun (WGS) entry which is preliminary data.</text>
</comment>